<dbReference type="EMBL" id="ML977181">
    <property type="protein sequence ID" value="KAF1982719.1"/>
    <property type="molecule type" value="Genomic_DNA"/>
</dbReference>
<gene>
    <name evidence="3" type="ORF">K402DRAFT_424293</name>
</gene>
<dbReference type="OrthoDB" id="2583188at2759"/>
<protein>
    <submittedName>
        <fullName evidence="3">Uncharacterized protein</fullName>
    </submittedName>
</protein>
<evidence type="ECO:0000313" key="3">
    <source>
        <dbReference type="EMBL" id="KAF1982719.1"/>
    </source>
</evidence>
<evidence type="ECO:0000256" key="2">
    <source>
        <dbReference type="SAM" id="SignalP"/>
    </source>
</evidence>
<feature type="chain" id="PRO_5026238325" evidence="2">
    <location>
        <begin position="24"/>
        <end position="483"/>
    </location>
</feature>
<organism evidence="3 4">
    <name type="scientific">Aulographum hederae CBS 113979</name>
    <dbReference type="NCBI Taxonomy" id="1176131"/>
    <lineage>
        <taxon>Eukaryota</taxon>
        <taxon>Fungi</taxon>
        <taxon>Dikarya</taxon>
        <taxon>Ascomycota</taxon>
        <taxon>Pezizomycotina</taxon>
        <taxon>Dothideomycetes</taxon>
        <taxon>Pleosporomycetidae</taxon>
        <taxon>Aulographales</taxon>
        <taxon>Aulographaceae</taxon>
    </lineage>
</organism>
<dbReference type="Proteomes" id="UP000800041">
    <property type="component" value="Unassembled WGS sequence"/>
</dbReference>
<feature type="signal peptide" evidence="2">
    <location>
        <begin position="1"/>
        <end position="23"/>
    </location>
</feature>
<accession>A0A6G1GPN6</accession>
<dbReference type="AlphaFoldDB" id="A0A6G1GPN6"/>
<reference evidence="3" key="1">
    <citation type="journal article" date="2020" name="Stud. Mycol.">
        <title>101 Dothideomycetes genomes: a test case for predicting lifestyles and emergence of pathogens.</title>
        <authorList>
            <person name="Haridas S."/>
            <person name="Albert R."/>
            <person name="Binder M."/>
            <person name="Bloem J."/>
            <person name="Labutti K."/>
            <person name="Salamov A."/>
            <person name="Andreopoulos B."/>
            <person name="Baker S."/>
            <person name="Barry K."/>
            <person name="Bills G."/>
            <person name="Bluhm B."/>
            <person name="Cannon C."/>
            <person name="Castanera R."/>
            <person name="Culley D."/>
            <person name="Daum C."/>
            <person name="Ezra D."/>
            <person name="Gonzalez J."/>
            <person name="Henrissat B."/>
            <person name="Kuo A."/>
            <person name="Liang C."/>
            <person name="Lipzen A."/>
            <person name="Lutzoni F."/>
            <person name="Magnuson J."/>
            <person name="Mondo S."/>
            <person name="Nolan M."/>
            <person name="Ohm R."/>
            <person name="Pangilinan J."/>
            <person name="Park H.-J."/>
            <person name="Ramirez L."/>
            <person name="Alfaro M."/>
            <person name="Sun H."/>
            <person name="Tritt A."/>
            <person name="Yoshinaga Y."/>
            <person name="Zwiers L.-H."/>
            <person name="Turgeon B."/>
            <person name="Goodwin S."/>
            <person name="Spatafora J."/>
            <person name="Crous P."/>
            <person name="Grigoriev I."/>
        </authorList>
    </citation>
    <scope>NUCLEOTIDE SEQUENCE</scope>
    <source>
        <strain evidence="3">CBS 113979</strain>
    </source>
</reference>
<keyword evidence="4" id="KW-1185">Reference proteome</keyword>
<evidence type="ECO:0000313" key="4">
    <source>
        <dbReference type="Proteomes" id="UP000800041"/>
    </source>
</evidence>
<proteinExistence type="predicted"/>
<evidence type="ECO:0000256" key="1">
    <source>
        <dbReference type="SAM" id="MobiDB-lite"/>
    </source>
</evidence>
<feature type="region of interest" description="Disordered" evidence="1">
    <location>
        <begin position="447"/>
        <end position="472"/>
    </location>
</feature>
<feature type="compositionally biased region" description="Low complexity" evidence="1">
    <location>
        <begin position="458"/>
        <end position="472"/>
    </location>
</feature>
<keyword evidence="2" id="KW-0732">Signal</keyword>
<name>A0A6G1GPN6_9PEZI</name>
<sequence>MTAFTLNSFAIIAVILLVTVASTSTPQKSLVAVSHVKALGVQQSQQIPNIYRDGGYSVLLNGKVIWLYDDTQINVEEGDGIISFFSNSAAFSADPNRDILAVDDADSAHANATGGWIPFTESELAFNREYDGSVRVAIWPGTNPTPINESTAFLFAPIVYVDPKLRHEKTMFSYRGMALINIQASADGPVAIRKLKKGRGKVIPESFVAYGGFASIIGSPSVASSDDGQVSGEPDVYLFGMDAHGLQLARVPLSQIGEVDRFHYYHSSHSRFTDRPHAPQSKEHSDVYLAGTFSSGAIFFSPCYHTFLLVYFNKIADSTFWIRYLDLEAPISPSTIWRKGGKNGEGIRAVDAEALVMYRWSEQQILYRSVPEENFNYAGQVHPEFFNREYYSSALFQGGSGGKSPWLGAGEVSEEGTQDGKHLLLSWTAVTHEGYVIKLARVEFEDLPGSEGNGTETGGNENHGSPSKGSKVSSLKLLLTNLG</sequence>